<dbReference type="SMART" id="SM00360">
    <property type="entry name" value="RRM"/>
    <property type="match status" value="2"/>
</dbReference>
<dbReference type="GO" id="GO:0003729">
    <property type="term" value="F:mRNA binding"/>
    <property type="evidence" value="ECO:0007669"/>
    <property type="project" value="TreeGrafter"/>
</dbReference>
<keyword evidence="5" id="KW-1185">Reference proteome</keyword>
<feature type="domain" description="RRM" evidence="3">
    <location>
        <begin position="21"/>
        <end position="101"/>
    </location>
</feature>
<dbReference type="PANTHER" id="PTHR48025">
    <property type="entry name" value="OS02G0815200 PROTEIN"/>
    <property type="match status" value="1"/>
</dbReference>
<dbReference type="Proteomes" id="UP000317494">
    <property type="component" value="Unassembled WGS sequence"/>
</dbReference>
<dbReference type="Gene3D" id="3.30.70.330">
    <property type="match status" value="2"/>
</dbReference>
<dbReference type="InterPro" id="IPR035979">
    <property type="entry name" value="RBD_domain_sf"/>
</dbReference>
<evidence type="ECO:0000256" key="1">
    <source>
        <dbReference type="ARBA" id="ARBA00022884"/>
    </source>
</evidence>
<dbReference type="InterPro" id="IPR000504">
    <property type="entry name" value="RRM_dom"/>
</dbReference>
<accession>A0A507D1F8</accession>
<protein>
    <recommendedName>
        <fullName evidence="3">RRM domain-containing protein</fullName>
    </recommendedName>
</protein>
<feature type="domain" description="RRM" evidence="3">
    <location>
        <begin position="136"/>
        <end position="213"/>
    </location>
</feature>
<name>A0A507D1F8_9FUNG</name>
<evidence type="ECO:0000313" key="4">
    <source>
        <dbReference type="EMBL" id="TPX45118.1"/>
    </source>
</evidence>
<dbReference type="SUPFAM" id="SSF54928">
    <property type="entry name" value="RNA-binding domain, RBD"/>
    <property type="match status" value="1"/>
</dbReference>
<dbReference type="InterPro" id="IPR050502">
    <property type="entry name" value="Euk_RNA-bind_prot"/>
</dbReference>
<evidence type="ECO:0000256" key="2">
    <source>
        <dbReference type="PROSITE-ProRule" id="PRU00176"/>
    </source>
</evidence>
<organism evidence="4 5">
    <name type="scientific">Synchytrium endobioticum</name>
    <dbReference type="NCBI Taxonomy" id="286115"/>
    <lineage>
        <taxon>Eukaryota</taxon>
        <taxon>Fungi</taxon>
        <taxon>Fungi incertae sedis</taxon>
        <taxon>Chytridiomycota</taxon>
        <taxon>Chytridiomycota incertae sedis</taxon>
        <taxon>Chytridiomycetes</taxon>
        <taxon>Synchytriales</taxon>
        <taxon>Synchytriaceae</taxon>
        <taxon>Synchytrium</taxon>
    </lineage>
</organism>
<dbReference type="PROSITE" id="PS50102">
    <property type="entry name" value="RRM"/>
    <property type="match status" value="2"/>
</dbReference>
<dbReference type="PANTHER" id="PTHR48025:SF1">
    <property type="entry name" value="RRM DOMAIN-CONTAINING PROTEIN"/>
    <property type="match status" value="1"/>
</dbReference>
<comment type="caution">
    <text evidence="4">The sequence shown here is derived from an EMBL/GenBank/DDBJ whole genome shotgun (WGS) entry which is preliminary data.</text>
</comment>
<dbReference type="STRING" id="286115.A0A507D1F8"/>
<sequence length="397" mass="44167">MSSYYMWRSPDRLRIPLSPETSVFVTGIPPDMPLSRIHELFQEFGPIVLIRSRQNPQQGRTHRDHCVIHYGVKNHAVAAVGGMNDYEVSTGRRIKVSSNREKYDRFSEAVNIIKRMEETRQCLVDWVMPRGGRERSSVFVDGVPFKFTADQVRERLTQYGTILGIKMPRPGPSRLTAFAIVTYSHPSEADAAIRQENGLRWGGRKISVLLDTNISSTGNGSAPTAGPAISVNASVLPSISSSLTSRLNDIPGIFHMPPPAAAPEAKDRLRDIADYSADYSFYDRLRLISEIEALVSPHAHLSVLYTSSKEITSSDYVLKRANTKRKDSTIRILVETENRDEEGSSTGLIQTPVSSDLTQLVDTTKLDRGVNAILIAPAPRMTNAIKMLSMKSEVWIV</sequence>
<gene>
    <name evidence="4" type="ORF">SeMB42_g04096</name>
</gene>
<dbReference type="Pfam" id="PF00076">
    <property type="entry name" value="RRM_1"/>
    <property type="match status" value="2"/>
</dbReference>
<dbReference type="CDD" id="cd00590">
    <property type="entry name" value="RRM_SF"/>
    <property type="match status" value="2"/>
</dbReference>
<proteinExistence type="predicted"/>
<dbReference type="InterPro" id="IPR012677">
    <property type="entry name" value="Nucleotide-bd_a/b_plait_sf"/>
</dbReference>
<dbReference type="EMBL" id="QEAN01000159">
    <property type="protein sequence ID" value="TPX45118.1"/>
    <property type="molecule type" value="Genomic_DNA"/>
</dbReference>
<evidence type="ECO:0000259" key="3">
    <source>
        <dbReference type="PROSITE" id="PS50102"/>
    </source>
</evidence>
<reference evidence="4 5" key="1">
    <citation type="journal article" date="2019" name="Sci. Rep.">
        <title>Comparative genomics of chytrid fungi reveal insights into the obligate biotrophic and pathogenic lifestyle of Synchytrium endobioticum.</title>
        <authorList>
            <person name="van de Vossenberg B.T.L.H."/>
            <person name="Warris S."/>
            <person name="Nguyen H.D.T."/>
            <person name="van Gent-Pelzer M.P.E."/>
            <person name="Joly D.L."/>
            <person name="van de Geest H.C."/>
            <person name="Bonants P.J.M."/>
            <person name="Smith D.S."/>
            <person name="Levesque C.A."/>
            <person name="van der Lee T.A.J."/>
        </authorList>
    </citation>
    <scope>NUCLEOTIDE SEQUENCE [LARGE SCALE GENOMIC DNA]</scope>
    <source>
        <strain evidence="4 5">MB42</strain>
    </source>
</reference>
<keyword evidence="1 2" id="KW-0694">RNA-binding</keyword>
<dbReference type="VEuPathDB" id="FungiDB:SeMB42_g04096"/>
<dbReference type="AlphaFoldDB" id="A0A507D1F8"/>
<evidence type="ECO:0000313" key="5">
    <source>
        <dbReference type="Proteomes" id="UP000317494"/>
    </source>
</evidence>